<dbReference type="Gene3D" id="3.40.50.300">
    <property type="entry name" value="P-loop containing nucleotide triphosphate hydrolases"/>
    <property type="match status" value="2"/>
</dbReference>
<dbReference type="InterPro" id="IPR055180">
    <property type="entry name" value="HsdR_RecA-like_helicase_dom_2"/>
</dbReference>
<dbReference type="REBASE" id="14735">
    <property type="entry name" value="Lla1363ORF659P"/>
</dbReference>
<dbReference type="SUPFAM" id="SSF52540">
    <property type="entry name" value="P-loop containing nucleoside triphosphate hydrolases"/>
    <property type="match status" value="2"/>
</dbReference>
<evidence type="ECO:0000256" key="3">
    <source>
        <dbReference type="ARBA" id="ARBA00011296"/>
    </source>
</evidence>
<dbReference type="InterPro" id="IPR040980">
    <property type="entry name" value="SWI2_SNF2"/>
</dbReference>
<keyword evidence="8 11" id="KW-0378">Hydrolase</keyword>
<dbReference type="InterPro" id="IPR004473">
    <property type="entry name" value="Restrct_endonuc_typeI_HsdR"/>
</dbReference>
<dbReference type="SMART" id="SM00487">
    <property type="entry name" value="DEXDc"/>
    <property type="match status" value="1"/>
</dbReference>
<feature type="domain" description="Helicase ATP-binding" evidence="13">
    <location>
        <begin position="309"/>
        <end position="498"/>
    </location>
</feature>
<dbReference type="PhylomeDB" id="A2RJ11"/>
<dbReference type="eggNOG" id="COG0610">
    <property type="taxonomic scope" value="Bacteria"/>
</dbReference>
<evidence type="ECO:0000256" key="10">
    <source>
        <dbReference type="ARBA" id="ARBA00023125"/>
    </source>
</evidence>
<feature type="region of interest" description="Disordered" evidence="12">
    <location>
        <begin position="1"/>
        <end position="33"/>
    </location>
</feature>
<dbReference type="Gene3D" id="3.90.1570.50">
    <property type="match status" value="1"/>
</dbReference>
<evidence type="ECO:0000256" key="1">
    <source>
        <dbReference type="ARBA" id="ARBA00000851"/>
    </source>
</evidence>
<dbReference type="InterPro" id="IPR051268">
    <property type="entry name" value="Type-I_R_enzyme_R_subunit"/>
</dbReference>
<comment type="function">
    <text evidence="11">Subunit R is required for both nuclease and ATPase activities, but not for modification.</text>
</comment>
<keyword evidence="4" id="KW-0540">Nuclease</keyword>
<dbReference type="CDD" id="cd18800">
    <property type="entry name" value="SF2_C_EcoR124I-like"/>
    <property type="match status" value="1"/>
</dbReference>
<evidence type="ECO:0000256" key="12">
    <source>
        <dbReference type="SAM" id="MobiDB-lite"/>
    </source>
</evidence>
<keyword evidence="5 11" id="KW-0547">Nucleotide-binding</keyword>
<evidence type="ECO:0000256" key="8">
    <source>
        <dbReference type="ARBA" id="ARBA00022801"/>
    </source>
</evidence>
<dbReference type="EMBL" id="AM406671">
    <property type="protein sequence ID" value="CAL97259.1"/>
    <property type="molecule type" value="Genomic_DNA"/>
</dbReference>
<dbReference type="STRING" id="416870.llmg_0658"/>
<dbReference type="KEGG" id="llm:llmg_0658"/>
<dbReference type="GO" id="GO:0009307">
    <property type="term" value="P:DNA restriction-modification system"/>
    <property type="evidence" value="ECO:0007669"/>
    <property type="project" value="UniProtKB-KW"/>
</dbReference>
<keyword evidence="9 11" id="KW-0067">ATP-binding</keyword>
<gene>
    <name evidence="14" type="primary">hsdR</name>
    <name evidence="14" type="ordered locus">llmg_0658</name>
</gene>
<feature type="compositionally biased region" description="Basic and acidic residues" evidence="12">
    <location>
        <begin position="1"/>
        <end position="21"/>
    </location>
</feature>
<sequence length="1058" mass="123034">MKLSEEERNKPKEKEPVKTESKNGGNYGNEGDQMSHSEQMIENQFIQILSEKENQWTYRPDLKSEEALWQNFRSHLNRINLAVLEEQLLTDKEFKQVKVEFSRLTGTPFLASQWLRGENGVAQVLLEREDGKKVTLEAFRNKDISGGTSSYEVVHQVVPDSSRVDRGDVSLLINGLPIIHIELKKESAKDGFMQAYYQIQRYAEDGFFKGIYATTQIMVISNKVDTRYFARPSEDTAEAYARMKKFLFNWRTEDNQTVSDLFDFTRTVLRIPDAHELISQYTILVDDQKNQKFLMVLRPYQIHAIRKIRQKAAQHEGGFIWHATGSGKTITSFVATKLLAQNAIGVDRTVMVVDRTDLDAQTQDEFTKFASEYHTGQTTGNSVANTLIVGIKNQKQLARNLLSSKNNNTILVTTIQKLSAAMRSSQQESEEKGSNQFEKLRQEHLVFIVDEAHRAVSDEEMKRIKKILPNSTWFGLTGTPIFEANKKQENGTFARTTSQQYGPLLHSYTTKNAMDDGAVLGFQVEYHSLISEEDQEVIVTQLNKGKLPDDALQQEKLLPTELYEKDEHIRAMLQKIFNRRSVVKKFKVKNGFPTMLAILTTHSIAQAKHIYRILKEMKDNGTLLNGRQFDERHQLIDKDFPRVAITFSTNPDQLEKNEQDDELVEIMKEYAKQFDASPYQDEKLYNQNINKRLARKEKQYQSDGQWLDFVIVVDRLLTGFDSPTIQTLYIDREMNYQKLLQAFSRTNRIYTGKDSGLIVSFRKPFTMKENVKNTFRLFSNEKQNFDQLIPKEYEEVKKEFIECSTLYKQSEADLWDNPNDLKTMIAQVSAYQKLEKSYKALRSYDQYEEDFEAFSEVVEQLPQYQGKTENVKTKIKEMIEDEGNPEEDFEKLLQEIAFSSQLNATHKDVVDSFYINQLLKAIQLNEAGAVEKFEKEIQQKDPQIQKMYHTLKDQLVNTTEEIDVAQLKETSIQNEIQRQLQKEAEEFGLSFDFLQSAMNEYQGDKKTIPYLTHLLDSMTLSKEEFEAKTGEKYRRRTKVLEERLRQNFEQIQKWKEEL</sequence>
<evidence type="ECO:0000256" key="11">
    <source>
        <dbReference type="RuleBase" id="RU364115"/>
    </source>
</evidence>
<evidence type="ECO:0000256" key="2">
    <source>
        <dbReference type="ARBA" id="ARBA00008598"/>
    </source>
</evidence>
<comment type="subunit">
    <text evidence="3 11">The type I restriction/modification system is composed of three polypeptides R, M and S.</text>
</comment>
<dbReference type="EC" id="3.1.21.3" evidence="11"/>
<accession>A2RJ11</accession>
<name>A2RJ11_LACLM</name>
<evidence type="ECO:0000256" key="6">
    <source>
        <dbReference type="ARBA" id="ARBA00022747"/>
    </source>
</evidence>
<dbReference type="Proteomes" id="UP000000364">
    <property type="component" value="Chromosome"/>
</dbReference>
<dbReference type="GO" id="GO:0003677">
    <property type="term" value="F:DNA binding"/>
    <property type="evidence" value="ECO:0007669"/>
    <property type="project" value="UniProtKB-KW"/>
</dbReference>
<dbReference type="AlphaFoldDB" id="A2RJ11"/>
<dbReference type="CDD" id="cd22332">
    <property type="entry name" value="HsdR_N"/>
    <property type="match status" value="1"/>
</dbReference>
<evidence type="ECO:0000313" key="15">
    <source>
        <dbReference type="Proteomes" id="UP000000364"/>
    </source>
</evidence>
<evidence type="ECO:0000256" key="7">
    <source>
        <dbReference type="ARBA" id="ARBA00022759"/>
    </source>
</evidence>
<dbReference type="PROSITE" id="PS51192">
    <property type="entry name" value="HELICASE_ATP_BIND_1"/>
    <property type="match status" value="1"/>
</dbReference>
<protein>
    <recommendedName>
        <fullName evidence="11">Type I restriction enzyme endonuclease subunit</fullName>
        <shortName evidence="11">R protein</shortName>
        <ecNumber evidence="11">3.1.21.3</ecNumber>
    </recommendedName>
    <alternativeName>
        <fullName evidence="11">Type-1 restriction enzyme R protein</fullName>
    </alternativeName>
</protein>
<dbReference type="HOGENOM" id="CLU_004848_2_0_9"/>
<dbReference type="InterPro" id="IPR014001">
    <property type="entry name" value="Helicase_ATP-bd"/>
</dbReference>
<reference evidence="14 15" key="1">
    <citation type="journal article" date="2007" name="J. Bacteriol.">
        <title>The complete genome sequence of the lactic acid bacterial paradigm Lactococcus lactis subsp. cremoris MG1363.</title>
        <authorList>
            <person name="Wegmann U."/>
            <person name="O'Connell-Motherway M."/>
            <person name="Zomer A."/>
            <person name="Buist G."/>
            <person name="Shearman C."/>
            <person name="Canchaya C."/>
            <person name="Ventura M."/>
            <person name="Goesmann A."/>
            <person name="Gasson M.J."/>
            <person name="Kuipers O.P."/>
            <person name="van Sinderen D."/>
            <person name="Kok J."/>
        </authorList>
    </citation>
    <scope>NUCLEOTIDE SEQUENCE [LARGE SCALE GENOMIC DNA]</scope>
    <source>
        <strain evidence="14 15">MG1363</strain>
    </source>
</reference>
<comment type="similarity">
    <text evidence="2 11">Belongs to the HsdR family.</text>
</comment>
<dbReference type="Pfam" id="PF04313">
    <property type="entry name" value="HSDR_N"/>
    <property type="match status" value="1"/>
</dbReference>
<keyword evidence="6 11" id="KW-0680">Restriction system</keyword>
<dbReference type="PANTHER" id="PTHR30195">
    <property type="entry name" value="TYPE I SITE-SPECIFIC DEOXYRIBONUCLEASE PROTEIN SUBUNIT M AND R"/>
    <property type="match status" value="1"/>
</dbReference>
<evidence type="ECO:0000313" key="14">
    <source>
        <dbReference type="EMBL" id="CAL97259.1"/>
    </source>
</evidence>
<organism evidence="14 15">
    <name type="scientific">Lactococcus lactis subsp. cremoris (strain MG1363)</name>
    <dbReference type="NCBI Taxonomy" id="416870"/>
    <lineage>
        <taxon>Bacteria</taxon>
        <taxon>Bacillati</taxon>
        <taxon>Bacillota</taxon>
        <taxon>Bacilli</taxon>
        <taxon>Lactobacillales</taxon>
        <taxon>Streptococcaceae</taxon>
        <taxon>Lactococcus</taxon>
        <taxon>Lactococcus cremoris subsp. cremoris</taxon>
    </lineage>
</organism>
<dbReference type="PANTHER" id="PTHR30195:SF16">
    <property type="entry name" value="TYPE I RESTRICTION ENZYME ENDONUCLEASE SUBUNIT"/>
    <property type="match status" value="1"/>
</dbReference>
<dbReference type="GO" id="GO:0009035">
    <property type="term" value="F:type I site-specific deoxyribonuclease activity"/>
    <property type="evidence" value="ECO:0007669"/>
    <property type="project" value="UniProtKB-EC"/>
</dbReference>
<evidence type="ECO:0000256" key="5">
    <source>
        <dbReference type="ARBA" id="ARBA00022741"/>
    </source>
</evidence>
<dbReference type="InterPro" id="IPR027417">
    <property type="entry name" value="P-loop_NTPase"/>
</dbReference>
<dbReference type="Pfam" id="PF22679">
    <property type="entry name" value="T1R_D3-like"/>
    <property type="match status" value="1"/>
</dbReference>
<dbReference type="GO" id="GO:0005524">
    <property type="term" value="F:ATP binding"/>
    <property type="evidence" value="ECO:0007669"/>
    <property type="project" value="UniProtKB-KW"/>
</dbReference>
<dbReference type="NCBIfam" id="TIGR00348">
    <property type="entry name" value="hsdR"/>
    <property type="match status" value="1"/>
</dbReference>
<keyword evidence="10 11" id="KW-0238">DNA-binding</keyword>
<keyword evidence="7" id="KW-0255">Endonuclease</keyword>
<dbReference type="Pfam" id="PF18766">
    <property type="entry name" value="SWI2_SNF2"/>
    <property type="match status" value="1"/>
</dbReference>
<proteinExistence type="inferred from homology"/>
<evidence type="ECO:0000256" key="9">
    <source>
        <dbReference type="ARBA" id="ARBA00022840"/>
    </source>
</evidence>
<evidence type="ECO:0000259" key="13">
    <source>
        <dbReference type="PROSITE" id="PS51192"/>
    </source>
</evidence>
<comment type="catalytic activity">
    <reaction evidence="1 11">
        <text>Endonucleolytic cleavage of DNA to give random double-stranded fragments with terminal 5'-phosphates, ATP is simultaneously hydrolyzed.</text>
        <dbReference type="EC" id="3.1.21.3"/>
    </reaction>
</comment>
<dbReference type="InterPro" id="IPR007409">
    <property type="entry name" value="Restrct_endonuc_type1_HsdR_N"/>
</dbReference>
<evidence type="ECO:0000256" key="4">
    <source>
        <dbReference type="ARBA" id="ARBA00022722"/>
    </source>
</evidence>
<dbReference type="SMR" id="A2RJ11"/>